<dbReference type="Gene3D" id="1.10.10.10">
    <property type="entry name" value="Winged helix-like DNA-binding domain superfamily/Winged helix DNA-binding domain"/>
    <property type="match status" value="1"/>
</dbReference>
<dbReference type="PROSITE" id="PS00622">
    <property type="entry name" value="HTH_LUXR_1"/>
    <property type="match status" value="1"/>
</dbReference>
<feature type="domain" description="RNA polymerase sigma-70" evidence="9">
    <location>
        <begin position="51"/>
        <end position="64"/>
    </location>
</feature>
<comment type="function">
    <text evidence="7">Sigma factors are initiation factors that promote the attachment of RNA polymerase to specific initiation sites and are then released. Sigma-S contributes to the protection against external stress, thus playing a role in cellular fitness and survival.</text>
</comment>
<dbReference type="SUPFAM" id="SSF46894">
    <property type="entry name" value="C-terminal effector domain of the bipartite response regulators"/>
    <property type="match status" value="1"/>
</dbReference>
<evidence type="ECO:0000313" key="10">
    <source>
        <dbReference type="EMBL" id="EEG48662.1"/>
    </source>
</evidence>
<evidence type="ECO:0000256" key="6">
    <source>
        <dbReference type="ARBA" id="ARBA00023163"/>
    </source>
</evidence>
<dbReference type="InterPro" id="IPR000792">
    <property type="entry name" value="Tscrpt_reg_LuxR_C"/>
</dbReference>
<evidence type="ECO:0000256" key="5">
    <source>
        <dbReference type="ARBA" id="ARBA00023125"/>
    </source>
</evidence>
<gene>
    <name evidence="10" type="ORF">RUMHYD_02427</name>
</gene>
<dbReference type="EMBL" id="ACBZ01000129">
    <property type="protein sequence ID" value="EEG48662.1"/>
    <property type="molecule type" value="Genomic_DNA"/>
</dbReference>
<dbReference type="NCBIfam" id="NF006148">
    <property type="entry name" value="PRK08295.1-5"/>
    <property type="match status" value="1"/>
</dbReference>
<dbReference type="InterPro" id="IPR014284">
    <property type="entry name" value="RNA_pol_sigma-70_dom"/>
</dbReference>
<reference evidence="10 11" key="2">
    <citation type="submission" date="2009-02" db="EMBL/GenBank/DDBJ databases">
        <title>Draft genome sequence of Blautia hydrogenotrophica DSM 10507 (Ruminococcus hydrogenotrophicus DSM 10507).</title>
        <authorList>
            <person name="Sudarsanam P."/>
            <person name="Ley R."/>
            <person name="Guruge J."/>
            <person name="Turnbaugh P.J."/>
            <person name="Mahowald M."/>
            <person name="Liep D."/>
            <person name="Gordon J."/>
        </authorList>
    </citation>
    <scope>NUCLEOTIDE SEQUENCE [LARGE SCALE GENOMIC DNA]</scope>
    <source>
        <strain evidence="11">DSM 10507 / JCM 14656 / S5a33</strain>
    </source>
</reference>
<evidence type="ECO:0000256" key="4">
    <source>
        <dbReference type="ARBA" id="ARBA00023082"/>
    </source>
</evidence>
<keyword evidence="11" id="KW-1185">Reference proteome</keyword>
<sequence>MDGYAEFSDEELIEKLRDGQEDVADYLMEKYKELVRQKARAMYLIGGETDDLIQEGMIGLFKAVRDYQPDKAASFQTFARLCIDRQLYKAISGSNRQKHQPLNTYVSLSQETEGERQLRSLWEQNPEAIVIARENVEDLEKRIEECLSSFENQVLECYLRGKDYEQIAAELGRPKKSIDNALHRIRGKVKICMGTTNNKKEY</sequence>
<evidence type="ECO:0000256" key="1">
    <source>
        <dbReference type="ARBA" id="ARBA00007788"/>
    </source>
</evidence>
<name>C0CNI6_BLAHS</name>
<dbReference type="Proteomes" id="UP000003100">
    <property type="component" value="Unassembled WGS sequence"/>
</dbReference>
<comment type="caution">
    <text evidence="10">The sequence shown here is derived from an EMBL/GenBank/DDBJ whole genome shotgun (WGS) entry which is preliminary data.</text>
</comment>
<dbReference type="PATRIC" id="fig|476272.21.peg.1859"/>
<dbReference type="InterPro" id="IPR016371">
    <property type="entry name" value="RNA_pol_sigma-H_factor"/>
</dbReference>
<dbReference type="InterPro" id="IPR000943">
    <property type="entry name" value="RNA_pol_sigma70"/>
</dbReference>
<accession>C0CNI6</accession>
<keyword evidence="6" id="KW-0804">Transcription</keyword>
<dbReference type="GeneID" id="86821139"/>
<comment type="similarity">
    <text evidence="1">Belongs to the sigma-70 factor family.</text>
</comment>
<dbReference type="PANTHER" id="PTHR30385">
    <property type="entry name" value="SIGMA FACTOR F FLAGELLAR"/>
    <property type="match status" value="1"/>
</dbReference>
<dbReference type="PIRSF" id="PIRSF002939">
    <property type="entry name" value="RNA_polymerase_sigma-H_factor"/>
    <property type="match status" value="1"/>
</dbReference>
<dbReference type="GO" id="GO:0006352">
    <property type="term" value="P:DNA-templated transcription initiation"/>
    <property type="evidence" value="ECO:0007669"/>
    <property type="project" value="InterPro"/>
</dbReference>
<dbReference type="InterPro" id="IPR036388">
    <property type="entry name" value="WH-like_DNA-bd_sf"/>
</dbReference>
<protein>
    <recommendedName>
        <fullName evidence="2">RNA polymerase sigma factor SigS</fullName>
    </recommendedName>
</protein>
<evidence type="ECO:0000313" key="11">
    <source>
        <dbReference type="Proteomes" id="UP000003100"/>
    </source>
</evidence>
<keyword evidence="5" id="KW-0238">DNA-binding</keyword>
<reference evidence="10 11" key="1">
    <citation type="submission" date="2009-01" db="EMBL/GenBank/DDBJ databases">
        <authorList>
            <person name="Fulton L."/>
            <person name="Clifton S."/>
            <person name="Fulton B."/>
            <person name="Xu J."/>
            <person name="Minx P."/>
            <person name="Pepin K.H."/>
            <person name="Johnson M."/>
            <person name="Bhonagiri V."/>
            <person name="Nash W.E."/>
            <person name="Mardis E.R."/>
            <person name="Wilson R.K."/>
        </authorList>
    </citation>
    <scope>NUCLEOTIDE SEQUENCE [LARGE SCALE GENOMIC DNA]</scope>
    <source>
        <strain evidence="11">DSM 10507 / JCM 14656 / S5a33</strain>
    </source>
</reference>
<dbReference type="Pfam" id="PF04542">
    <property type="entry name" value="Sigma70_r2"/>
    <property type="match status" value="1"/>
</dbReference>
<dbReference type="InterPro" id="IPR016032">
    <property type="entry name" value="Sig_transdc_resp-reg_C-effctor"/>
</dbReference>
<dbReference type="eggNOG" id="COG1595">
    <property type="taxonomic scope" value="Bacteria"/>
</dbReference>
<evidence type="ECO:0000256" key="3">
    <source>
        <dbReference type="ARBA" id="ARBA00023015"/>
    </source>
</evidence>
<dbReference type="PROSITE" id="PS00715">
    <property type="entry name" value="SIGMA70_1"/>
    <property type="match status" value="1"/>
</dbReference>
<proteinExistence type="inferred from homology"/>
<dbReference type="PANTHER" id="PTHR30385:SF1">
    <property type="entry name" value="RNA POLYMERASE SIGMA-H FACTOR"/>
    <property type="match status" value="1"/>
</dbReference>
<dbReference type="GO" id="GO:0003677">
    <property type="term" value="F:DNA binding"/>
    <property type="evidence" value="ECO:0007669"/>
    <property type="project" value="UniProtKB-KW"/>
</dbReference>
<dbReference type="HOGENOM" id="CLU_090333_0_1_9"/>
<keyword evidence="3" id="KW-0805">Transcription regulation</keyword>
<evidence type="ECO:0000256" key="2">
    <source>
        <dbReference type="ARBA" id="ARBA00021245"/>
    </source>
</evidence>
<dbReference type="AlphaFoldDB" id="C0CNI6"/>
<dbReference type="GO" id="GO:0016987">
    <property type="term" value="F:sigma factor activity"/>
    <property type="evidence" value="ECO:0007669"/>
    <property type="project" value="UniProtKB-KW"/>
</dbReference>
<dbReference type="SUPFAM" id="SSF88946">
    <property type="entry name" value="Sigma2 domain of RNA polymerase sigma factors"/>
    <property type="match status" value="1"/>
</dbReference>
<keyword evidence="4" id="KW-0731">Sigma factor</keyword>
<dbReference type="RefSeq" id="WP_005949761.1">
    <property type="nucleotide sequence ID" value="NZ_CP136423.1"/>
</dbReference>
<dbReference type="InterPro" id="IPR013325">
    <property type="entry name" value="RNA_pol_sigma_r2"/>
</dbReference>
<evidence type="ECO:0000259" key="8">
    <source>
        <dbReference type="PROSITE" id="PS00622"/>
    </source>
</evidence>
<dbReference type="NCBIfam" id="TIGR02937">
    <property type="entry name" value="sigma70-ECF"/>
    <property type="match status" value="1"/>
</dbReference>
<feature type="domain" description="HTH luxR-type" evidence="8">
    <location>
        <begin position="161"/>
        <end position="188"/>
    </location>
</feature>
<organism evidence="10 11">
    <name type="scientific">Blautia hydrogenotrophica (strain DSM 10507 / JCM 14656 / S5a33)</name>
    <name type="common">Ruminococcus hydrogenotrophicus</name>
    <dbReference type="NCBI Taxonomy" id="476272"/>
    <lineage>
        <taxon>Bacteria</taxon>
        <taxon>Bacillati</taxon>
        <taxon>Bacillota</taxon>
        <taxon>Clostridia</taxon>
        <taxon>Lachnospirales</taxon>
        <taxon>Lachnospiraceae</taxon>
        <taxon>Blautia</taxon>
    </lineage>
</organism>
<dbReference type="InterPro" id="IPR007627">
    <property type="entry name" value="RNA_pol_sigma70_r2"/>
</dbReference>
<dbReference type="Gene3D" id="1.20.120.1810">
    <property type="match status" value="1"/>
</dbReference>
<evidence type="ECO:0000259" key="9">
    <source>
        <dbReference type="PROSITE" id="PS00715"/>
    </source>
</evidence>
<evidence type="ECO:0000256" key="7">
    <source>
        <dbReference type="ARBA" id="ARBA00024701"/>
    </source>
</evidence>